<accession>A0ABV8S4D0</accession>
<reference evidence="3" key="1">
    <citation type="journal article" date="2019" name="Int. J. Syst. Evol. Microbiol.">
        <title>The Global Catalogue of Microorganisms (GCM) 10K type strain sequencing project: providing services to taxonomists for standard genome sequencing and annotation.</title>
        <authorList>
            <consortium name="The Broad Institute Genomics Platform"/>
            <consortium name="The Broad Institute Genome Sequencing Center for Infectious Disease"/>
            <person name="Wu L."/>
            <person name="Ma J."/>
        </authorList>
    </citation>
    <scope>NUCLEOTIDE SEQUENCE [LARGE SCALE GENOMIC DNA]</scope>
    <source>
        <strain evidence="3">CGMCC 1.19029</strain>
    </source>
</reference>
<evidence type="ECO:0000313" key="3">
    <source>
        <dbReference type="Proteomes" id="UP001595756"/>
    </source>
</evidence>
<dbReference type="Proteomes" id="UP001595756">
    <property type="component" value="Unassembled WGS sequence"/>
</dbReference>
<name>A0ABV8S4D0_9BURK</name>
<evidence type="ECO:0000256" key="1">
    <source>
        <dbReference type="SAM" id="MobiDB-lite"/>
    </source>
</evidence>
<feature type="region of interest" description="Disordered" evidence="1">
    <location>
        <begin position="1"/>
        <end position="20"/>
    </location>
</feature>
<organism evidence="2 3">
    <name type="scientific">Castellaniella hirudinis</name>
    <dbReference type="NCBI Taxonomy" id="1144617"/>
    <lineage>
        <taxon>Bacteria</taxon>
        <taxon>Pseudomonadati</taxon>
        <taxon>Pseudomonadota</taxon>
        <taxon>Betaproteobacteria</taxon>
        <taxon>Burkholderiales</taxon>
        <taxon>Alcaligenaceae</taxon>
        <taxon>Castellaniella</taxon>
    </lineage>
</organism>
<proteinExistence type="predicted"/>
<comment type="caution">
    <text evidence="2">The sequence shown here is derived from an EMBL/GenBank/DDBJ whole genome shotgun (WGS) entry which is preliminary data.</text>
</comment>
<dbReference type="EMBL" id="JBHSDY010000012">
    <property type="protein sequence ID" value="MFC4299864.1"/>
    <property type="molecule type" value="Genomic_DNA"/>
</dbReference>
<evidence type="ECO:0000313" key="2">
    <source>
        <dbReference type="EMBL" id="MFC4299864.1"/>
    </source>
</evidence>
<dbReference type="RefSeq" id="WP_376814402.1">
    <property type="nucleotide sequence ID" value="NZ_JBHSDY010000012.1"/>
</dbReference>
<keyword evidence="3" id="KW-1185">Reference proteome</keyword>
<protein>
    <submittedName>
        <fullName evidence="2">Uncharacterized protein</fullName>
    </submittedName>
</protein>
<gene>
    <name evidence="2" type="ORF">ACFO0J_17615</name>
</gene>
<sequence length="286" mass="32782">MADAVAAPMHKECPMKNQKKHTQEPIDINYRLELGEFTDIARRIEHNNMVLVRKHCSDSVTLIERALNLLYRITSHYAWLLHASHIAKMNEASKGIFAAIHKNQVALYSSLRLTQRGLHGPARAILRHVFEAQIIAKYCAVSDDRDLYTRWRTGEEVRFSPGILKKIKKPSVDAFRTFWGDMSSFVHATVYAQQVTINIRNSPEDIDVNFVFLKTLLNCQAHLLTAHLITPSMHYYAKRYSGAGAVPALKKELRYLLSETKMQVSPLPRKIIRNYCATWEIAPQGR</sequence>